<feature type="compositionally biased region" description="Basic and acidic residues" evidence="1">
    <location>
        <begin position="1"/>
        <end position="33"/>
    </location>
</feature>
<protein>
    <submittedName>
        <fullName evidence="2">Uncharacterized protein</fullName>
    </submittedName>
</protein>
<dbReference type="AlphaFoldDB" id="A0A6H5I501"/>
<reference evidence="2 3" key="1">
    <citation type="submission" date="2020-02" db="EMBL/GenBank/DDBJ databases">
        <authorList>
            <person name="Ferguson B K."/>
        </authorList>
    </citation>
    <scope>NUCLEOTIDE SEQUENCE [LARGE SCALE GENOMIC DNA]</scope>
</reference>
<accession>A0A6H5I501</accession>
<sequence>MNNERDRFRRHERREKEQQYAEQRRLEQRRTEQHAASPKQETVNVTDLVKLLISYEERRDQRLRLIRFHRHWLAYFPVAKNCMDIRVDYPRLSTRIRHGYHANCTDNDSARITHRHHADHAWNKF</sequence>
<evidence type="ECO:0000313" key="3">
    <source>
        <dbReference type="Proteomes" id="UP000479190"/>
    </source>
</evidence>
<dbReference type="Proteomes" id="UP000479190">
    <property type="component" value="Unassembled WGS sequence"/>
</dbReference>
<proteinExistence type="predicted"/>
<name>A0A6H5I501_9HYME</name>
<evidence type="ECO:0000256" key="1">
    <source>
        <dbReference type="SAM" id="MobiDB-lite"/>
    </source>
</evidence>
<gene>
    <name evidence="2" type="ORF">TBRA_LOCUS3612</name>
</gene>
<keyword evidence="3" id="KW-1185">Reference proteome</keyword>
<dbReference type="EMBL" id="CADCXV010000649">
    <property type="protein sequence ID" value="CAB0031645.1"/>
    <property type="molecule type" value="Genomic_DNA"/>
</dbReference>
<organism evidence="2 3">
    <name type="scientific">Trichogramma brassicae</name>
    <dbReference type="NCBI Taxonomy" id="86971"/>
    <lineage>
        <taxon>Eukaryota</taxon>
        <taxon>Metazoa</taxon>
        <taxon>Ecdysozoa</taxon>
        <taxon>Arthropoda</taxon>
        <taxon>Hexapoda</taxon>
        <taxon>Insecta</taxon>
        <taxon>Pterygota</taxon>
        <taxon>Neoptera</taxon>
        <taxon>Endopterygota</taxon>
        <taxon>Hymenoptera</taxon>
        <taxon>Apocrita</taxon>
        <taxon>Proctotrupomorpha</taxon>
        <taxon>Chalcidoidea</taxon>
        <taxon>Trichogrammatidae</taxon>
        <taxon>Trichogramma</taxon>
    </lineage>
</organism>
<evidence type="ECO:0000313" key="2">
    <source>
        <dbReference type="EMBL" id="CAB0031645.1"/>
    </source>
</evidence>
<feature type="region of interest" description="Disordered" evidence="1">
    <location>
        <begin position="1"/>
        <end position="41"/>
    </location>
</feature>